<protein>
    <submittedName>
        <fullName evidence="1">Uncharacterized protein</fullName>
    </submittedName>
</protein>
<proteinExistence type="predicted"/>
<dbReference type="AlphaFoldDB" id="A0A9P6E281"/>
<reference evidence="1" key="1">
    <citation type="journal article" date="2020" name="Nat. Commun.">
        <title>Large-scale genome sequencing of mycorrhizal fungi provides insights into the early evolution of symbiotic traits.</title>
        <authorList>
            <person name="Miyauchi S."/>
            <person name="Kiss E."/>
            <person name="Kuo A."/>
            <person name="Drula E."/>
            <person name="Kohler A."/>
            <person name="Sanchez-Garcia M."/>
            <person name="Morin E."/>
            <person name="Andreopoulos B."/>
            <person name="Barry K.W."/>
            <person name="Bonito G."/>
            <person name="Buee M."/>
            <person name="Carver A."/>
            <person name="Chen C."/>
            <person name="Cichocki N."/>
            <person name="Clum A."/>
            <person name="Culley D."/>
            <person name="Crous P.W."/>
            <person name="Fauchery L."/>
            <person name="Girlanda M."/>
            <person name="Hayes R.D."/>
            <person name="Keri Z."/>
            <person name="LaButti K."/>
            <person name="Lipzen A."/>
            <person name="Lombard V."/>
            <person name="Magnuson J."/>
            <person name="Maillard F."/>
            <person name="Murat C."/>
            <person name="Nolan M."/>
            <person name="Ohm R.A."/>
            <person name="Pangilinan J."/>
            <person name="Pereira M.F."/>
            <person name="Perotto S."/>
            <person name="Peter M."/>
            <person name="Pfister S."/>
            <person name="Riley R."/>
            <person name="Sitrit Y."/>
            <person name="Stielow J.B."/>
            <person name="Szollosi G."/>
            <person name="Zifcakova L."/>
            <person name="Stursova M."/>
            <person name="Spatafora J.W."/>
            <person name="Tedersoo L."/>
            <person name="Vaario L.M."/>
            <person name="Yamada A."/>
            <person name="Yan M."/>
            <person name="Wang P."/>
            <person name="Xu J."/>
            <person name="Bruns T."/>
            <person name="Baldrian P."/>
            <person name="Vilgalys R."/>
            <person name="Dunand C."/>
            <person name="Henrissat B."/>
            <person name="Grigoriev I.V."/>
            <person name="Hibbett D."/>
            <person name="Nagy L.G."/>
            <person name="Martin F.M."/>
        </authorList>
    </citation>
    <scope>NUCLEOTIDE SEQUENCE</scope>
    <source>
        <strain evidence="1">UP504</strain>
    </source>
</reference>
<dbReference type="Proteomes" id="UP000886523">
    <property type="component" value="Unassembled WGS sequence"/>
</dbReference>
<organism evidence="1 2">
    <name type="scientific">Hydnum rufescens UP504</name>
    <dbReference type="NCBI Taxonomy" id="1448309"/>
    <lineage>
        <taxon>Eukaryota</taxon>
        <taxon>Fungi</taxon>
        <taxon>Dikarya</taxon>
        <taxon>Basidiomycota</taxon>
        <taxon>Agaricomycotina</taxon>
        <taxon>Agaricomycetes</taxon>
        <taxon>Cantharellales</taxon>
        <taxon>Hydnaceae</taxon>
        <taxon>Hydnum</taxon>
    </lineage>
</organism>
<evidence type="ECO:0000313" key="1">
    <source>
        <dbReference type="EMBL" id="KAF9520779.1"/>
    </source>
</evidence>
<keyword evidence="2" id="KW-1185">Reference proteome</keyword>
<dbReference type="EMBL" id="MU128910">
    <property type="protein sequence ID" value="KAF9520779.1"/>
    <property type="molecule type" value="Genomic_DNA"/>
</dbReference>
<comment type="caution">
    <text evidence="1">The sequence shown here is derived from an EMBL/GenBank/DDBJ whole genome shotgun (WGS) entry which is preliminary data.</text>
</comment>
<name>A0A9P6E281_9AGAM</name>
<dbReference type="OrthoDB" id="3269726at2759"/>
<evidence type="ECO:0000313" key="2">
    <source>
        <dbReference type="Proteomes" id="UP000886523"/>
    </source>
</evidence>
<sequence>MSRAHRSPGPFHIQFGPDWRNNGIMEWHHSLGPRPTKITILQLRRERSKALKHQYVVLILSDDCILRLDRRGDEAEPVDTMIDNGTKSIDTIADVKSLTHLDKTSDFLAELHCQSSNVDLLDIIKICFGIHRDHEAGRYTLQRFNCYFFAWTVLVATARHVVRWDTLPSDSPWETMSQTLANALSTRFADAMINLMIKGTVVALMTTRLKLKSQLSRTMSRRARLTWAMPEWLIRLALRLMLRSSGKSGIHTSLRFRMRSELLSTLPPTLYSVLTDLRVDMLRTTLWREDLENAMRDAAQRNVMNSILKAVTTAVSGIELTTEDVDAFRSLAGTLGDPDFLGGRKGDWRPAIIAAFRAMVQASPRFAAPDAQVLVTDDTTWDEIWNSIRDIVQDASKEAMNKAMKETKEDGWTGLWDDFMEVWAAAWEALRLEIRDAARITLKELTELANDALAYSVRETLPDARLHLGVRNMGSRLRHVSRSKFIPELADTTQPELQPYMLKLIRDHGRVVGRYRLGSPAQVEKDIREAMDRVWRAVVDLDGGDASGSGDHNAGVS</sequence>
<gene>
    <name evidence="1" type="ORF">BS47DRAFT_1357183</name>
</gene>
<accession>A0A9P6E281</accession>